<proteinExistence type="predicted"/>
<feature type="domain" description="DUF7908" evidence="2">
    <location>
        <begin position="121"/>
        <end position="248"/>
    </location>
</feature>
<dbReference type="SUPFAM" id="SSF52266">
    <property type="entry name" value="SGNH hydrolase"/>
    <property type="match status" value="1"/>
</dbReference>
<feature type="domain" description="SGNH hydrolase-type esterase" evidence="1">
    <location>
        <begin position="9"/>
        <end position="114"/>
    </location>
</feature>
<sequence length="733" mass="77113">MLSSSSIEVEVAGLSGDQVQGQYLQRIKAKCPTDKGRLYDWIIIMGGTNDLGWGQRPEDIYEGLKKVWDVALNTGANIMALNVLEAAASSPGMIEKRNMLNAMIRDHQQDRFVPATGLDLLIQVIPAQDVLARRQISSPDSGYLDSTGQIQPLCQKGSIFRLASGQLFSGPEQISVSRDLPFLRFAISESVGAIDSIFAVATDGTLVWNNDEFDGRTARFGADSEGILYGVFSGSIPGIWTEVTLKVVASKLSIHSWWSYARSAHADIAFSLSKASDCPALPASSSSVPALASSTAFLTFPNSYANRSVPHVPTVYGAPSGSLLSPSVAPTARSIGFTSSQGFPRIPMIPSGASPSSSSSFSSSFSTSNSSAISSAASSAATTTSSDPVPSFPTPSDPANAARSIVSSNSWSDWCSELLGYTATGAIFTFESTIVTTDVVMSPSAATTTQTENSTSSATTTAPSNEIVIMVTPTYTTTISDLVYDTVTTLTDIDTTTFTPIYSNPSAMKLRARQASSDFITPGALQTYAASLLSSACSDYISLPKSGPIVSTTYIMTIIQTSDTPGSLATVDETSVIPATTTISSGTITTVETFAVTLDISTTDTTATASLTEIEISTDTITAPTDYPNCDNLVSQVNGQPINIIDDAPIVVNTINDIDNAYDCCVICQTTVLCGATYYMNGMCSMVMAETCSPNTSLGYFESIFSESAGYVLSNGTCGMLVHRGQLGDPSDG</sequence>
<dbReference type="Pfam" id="PF25485">
    <property type="entry name" value="DUF7908"/>
    <property type="match status" value="1"/>
</dbReference>
<comment type="caution">
    <text evidence="3">The sequence shown here is derived from an EMBL/GenBank/DDBJ whole genome shotgun (WGS) entry which is preliminary data.</text>
</comment>
<reference evidence="3" key="1">
    <citation type="submission" date="2022-11" db="EMBL/GenBank/DDBJ databases">
        <title>Chromosomal genome sequence assembly and mating type (MAT) locus characterization of the leprose asexual lichenized fungus Lepraria neglecta (Nyl.) Erichsen.</title>
        <authorList>
            <person name="Allen J.L."/>
            <person name="Pfeffer B."/>
        </authorList>
    </citation>
    <scope>NUCLEOTIDE SEQUENCE</scope>
    <source>
        <strain evidence="3">Allen 5258</strain>
    </source>
</reference>
<accession>A0AAD9ZCW3</accession>
<evidence type="ECO:0000259" key="2">
    <source>
        <dbReference type="Pfam" id="PF25485"/>
    </source>
</evidence>
<evidence type="ECO:0000313" key="4">
    <source>
        <dbReference type="Proteomes" id="UP001276659"/>
    </source>
</evidence>
<dbReference type="Gene3D" id="3.40.50.1110">
    <property type="entry name" value="SGNH hydrolase"/>
    <property type="match status" value="1"/>
</dbReference>
<name>A0AAD9ZCW3_9LECA</name>
<dbReference type="Pfam" id="PF13472">
    <property type="entry name" value="Lipase_GDSL_2"/>
    <property type="match status" value="1"/>
</dbReference>
<dbReference type="InterPro" id="IPR036514">
    <property type="entry name" value="SGNH_hydro_sf"/>
</dbReference>
<keyword evidence="4" id="KW-1185">Reference proteome</keyword>
<dbReference type="InterPro" id="IPR057230">
    <property type="entry name" value="DUF7908"/>
</dbReference>
<dbReference type="EMBL" id="JASNWA010000006">
    <property type="protein sequence ID" value="KAK3174472.1"/>
    <property type="molecule type" value="Genomic_DNA"/>
</dbReference>
<dbReference type="AlphaFoldDB" id="A0AAD9ZCW3"/>
<evidence type="ECO:0000313" key="3">
    <source>
        <dbReference type="EMBL" id="KAK3174472.1"/>
    </source>
</evidence>
<evidence type="ECO:0008006" key="5">
    <source>
        <dbReference type="Google" id="ProtNLM"/>
    </source>
</evidence>
<dbReference type="Proteomes" id="UP001276659">
    <property type="component" value="Unassembled WGS sequence"/>
</dbReference>
<gene>
    <name evidence="3" type="ORF">OEA41_001718</name>
</gene>
<protein>
    <recommendedName>
        <fullName evidence="5">SGNH hydrolase-type esterase domain-containing protein</fullName>
    </recommendedName>
</protein>
<dbReference type="InterPro" id="IPR013830">
    <property type="entry name" value="SGNH_hydro"/>
</dbReference>
<evidence type="ECO:0000259" key="1">
    <source>
        <dbReference type="Pfam" id="PF13472"/>
    </source>
</evidence>
<organism evidence="3 4">
    <name type="scientific">Lepraria neglecta</name>
    <dbReference type="NCBI Taxonomy" id="209136"/>
    <lineage>
        <taxon>Eukaryota</taxon>
        <taxon>Fungi</taxon>
        <taxon>Dikarya</taxon>
        <taxon>Ascomycota</taxon>
        <taxon>Pezizomycotina</taxon>
        <taxon>Lecanoromycetes</taxon>
        <taxon>OSLEUM clade</taxon>
        <taxon>Lecanoromycetidae</taxon>
        <taxon>Lecanorales</taxon>
        <taxon>Lecanorineae</taxon>
        <taxon>Stereocaulaceae</taxon>
        <taxon>Lepraria</taxon>
    </lineage>
</organism>